<protein>
    <recommendedName>
        <fullName evidence="1">Major structural protein 1 jelly-roll domain-containing protein</fullName>
    </recommendedName>
</protein>
<reference evidence="2 3" key="1">
    <citation type="journal article" date="2013" name="Appl. Environ. Microbiol.">
        <title>The Carbohydrate Metabolism Signature of Lactococcus lactis Strain A12 Reveals Its Sourdough Ecosystem Origin.</title>
        <authorList>
            <person name="Passerini D."/>
            <person name="Coddeville M."/>
            <person name="Le Bourgeois P."/>
            <person name="Loubiere P."/>
            <person name="Ritzenthaler P."/>
            <person name="Fontagne-Faucher C."/>
            <person name="Daveran-Mingot M.L."/>
            <person name="Cocaign-Bousquet M."/>
        </authorList>
    </citation>
    <scope>NUCLEOTIDE SEQUENCE [LARGE SCALE GENOMIC DNA]</scope>
    <source>
        <strain evidence="2 3">A12</strain>
    </source>
</reference>
<evidence type="ECO:0000313" key="2">
    <source>
        <dbReference type="EMBL" id="CDG04101.1"/>
    </source>
</evidence>
<dbReference type="Proteomes" id="UP000015361">
    <property type="component" value="Unassembled WGS sequence"/>
</dbReference>
<comment type="caution">
    <text evidence="2">The sequence shown here is derived from an EMBL/GenBank/DDBJ whole genome shotgun (WGS) entry which is preliminary data.</text>
</comment>
<feature type="domain" description="Major structural protein 1 jelly-roll" evidence="1">
    <location>
        <begin position="356"/>
        <end position="467"/>
    </location>
</feature>
<accession>S6FFL5</accession>
<evidence type="ECO:0000313" key="3">
    <source>
        <dbReference type="Proteomes" id="UP000015361"/>
    </source>
</evidence>
<dbReference type="SUPFAM" id="SSF69349">
    <property type="entry name" value="Phage fibre proteins"/>
    <property type="match status" value="1"/>
</dbReference>
<dbReference type="Pfam" id="PF21454">
    <property type="entry name" value="MSP1_barrel"/>
    <property type="match status" value="1"/>
</dbReference>
<dbReference type="InterPro" id="IPR049005">
    <property type="entry name" value="MSP1_barrel"/>
</dbReference>
<name>S6FFL5_LACLL</name>
<gene>
    <name evidence="2" type="primary">llmg_0848/ps353</name>
    <name evidence="2" type="ORF">O9U_09460</name>
</gene>
<dbReference type="RefSeq" id="WP_021722198.1">
    <property type="nucleotide sequence ID" value="NZ_CBLU010000006.1"/>
</dbReference>
<dbReference type="AlphaFoldDB" id="S6FFL5"/>
<evidence type="ECO:0000259" key="1">
    <source>
        <dbReference type="Pfam" id="PF21454"/>
    </source>
</evidence>
<dbReference type="Gene3D" id="6.10.140.2190">
    <property type="match status" value="1"/>
</dbReference>
<dbReference type="EMBL" id="CBLU010000006">
    <property type="protein sequence ID" value="CDG04101.1"/>
    <property type="molecule type" value="Genomic_DNA"/>
</dbReference>
<proteinExistence type="predicted"/>
<organism evidence="2 3">
    <name type="scientific">Lactococcus lactis subsp. lactis A12</name>
    <dbReference type="NCBI Taxonomy" id="1137134"/>
    <lineage>
        <taxon>Bacteria</taxon>
        <taxon>Bacillati</taxon>
        <taxon>Bacillota</taxon>
        <taxon>Bacilli</taxon>
        <taxon>Lactobacillales</taxon>
        <taxon>Streptococcaceae</taxon>
        <taxon>Lactococcus</taxon>
    </lineage>
</organism>
<sequence length="467" mass="50371">MSYEKQTWNKYDELKTEEENIENGAVVTDNRMNHIEDGIYSHTIDISNPHKVTAAQIGLGNVQNFGLATEDEAKQGISNAKYMTPSLTQAVLSANINSIAYANSADGTDGFTTAYPNLNLLKSTKSQAYTSTGTASNSSSNIYQLDGVLANILNKQLTITYNYAITNSSGTWSGTIRPTYGFGGANQSVSNTNLSGTHKETITLTDVSQTSYGITTSGLPAGTKVTITNLKVEFGSISTPWIPSSSEVTTADWPKYIGFSNTIKTNKSASDYTWFPVKDSELTNKVDSHVNNKANPHSVTASQVGAYSKTEADVKFATGQSLTDLSSIVLHNTGDETISGKKTFSEVVDMPKFADSYVAFFANKGSGNTVTFTAPWDCTAEVELFYHGWGYSGGEWEIGISAPSSLTKIYEATGYTNGHNSQAMAMPAKAIYSGLTKGQQYTFDKRDVSGRAGGSSRPMMIVKLYRN</sequence>